<dbReference type="InterPro" id="IPR051398">
    <property type="entry name" value="Polysacch_Deacetylase"/>
</dbReference>
<keyword evidence="5" id="KW-1185">Reference proteome</keyword>
<keyword evidence="4" id="KW-0378">Hydrolase</keyword>
<keyword evidence="4" id="KW-0449">Lipoprotein</keyword>
<dbReference type="EMBL" id="JAUSUY010000005">
    <property type="protein sequence ID" value="MDT3425974.1"/>
    <property type="molecule type" value="Genomic_DNA"/>
</dbReference>
<dbReference type="RefSeq" id="WP_025702832.1">
    <property type="nucleotide sequence ID" value="NZ_JAUSUY010000005.1"/>
</dbReference>
<dbReference type="SUPFAM" id="SSF88713">
    <property type="entry name" value="Glycoside hydrolase/deacetylase"/>
    <property type="match status" value="1"/>
</dbReference>
<evidence type="ECO:0000313" key="5">
    <source>
        <dbReference type="Proteomes" id="UP001248709"/>
    </source>
</evidence>
<comment type="subcellular location">
    <subcellularLocation>
        <location evidence="1">Secreted</location>
    </subcellularLocation>
</comment>
<dbReference type="InterPro" id="IPR011330">
    <property type="entry name" value="Glyco_hydro/deAcase_b/a-brl"/>
</dbReference>
<name>A0ABU3H5A3_9BACL</name>
<feature type="domain" description="NodB homology" evidence="3">
    <location>
        <begin position="141"/>
        <end position="392"/>
    </location>
</feature>
<dbReference type="Gene3D" id="3.20.20.370">
    <property type="entry name" value="Glycoside hydrolase/deacetylase"/>
    <property type="match status" value="1"/>
</dbReference>
<evidence type="ECO:0000256" key="1">
    <source>
        <dbReference type="ARBA" id="ARBA00004613"/>
    </source>
</evidence>
<dbReference type="PANTHER" id="PTHR34216">
    <property type="match status" value="1"/>
</dbReference>
<organism evidence="4 5">
    <name type="scientific">Paenibacillus forsythiae</name>
    <dbReference type="NCBI Taxonomy" id="365616"/>
    <lineage>
        <taxon>Bacteria</taxon>
        <taxon>Bacillati</taxon>
        <taxon>Bacillota</taxon>
        <taxon>Bacilli</taxon>
        <taxon>Bacillales</taxon>
        <taxon>Paenibacillaceae</taxon>
        <taxon>Paenibacillus</taxon>
    </lineage>
</organism>
<keyword evidence="2" id="KW-0732">Signal</keyword>
<dbReference type="EC" id="3.-.-.-" evidence="4"/>
<proteinExistence type="predicted"/>
<sequence>MRKLIIPVFAAVILAGLAAFISFRQEPRKVNFEVSGRVLKSSCPVEYSHNELMVPQAFAEHLLGANIRWDRPAPLPKKVYYKDKVAVLMYHHLSRKPPKPSILSVDRFEGQMKLLKQEGYNVITMDQYRRFMLGNGRIPDNAVLLTFDDGYESFYELAFPILRKYGYTAVDFVIVSGIDDRSKPGFPKLTWQQMREMKKFGMGFYNHTYDLHYYDVVNAKGGKKPALVAHHYIKDKSRNENNQEYYDKVKKDLGLAERRLREELGNTDSALAFPYGAYNDEVLGITASLGIPLTFTIKEGLVGRGERNAGRINGGSNLLTPAQTIDRIRQFVPKRELTVNGRSVSLTGAEPEFRNGRLLVPLDNLCRSLHITMDYDRNDGIVKLTMPEAHHE</sequence>
<gene>
    <name evidence="4" type="ORF">J2Z22_001494</name>
</gene>
<protein>
    <submittedName>
        <fullName evidence="4">Biofilm PGA synthesis lipoprotein PgaB</fullName>
        <ecNumber evidence="4">3.-.-.-</ecNumber>
    </submittedName>
</protein>
<dbReference type="PROSITE" id="PS51677">
    <property type="entry name" value="NODB"/>
    <property type="match status" value="1"/>
</dbReference>
<evidence type="ECO:0000259" key="3">
    <source>
        <dbReference type="PROSITE" id="PS51677"/>
    </source>
</evidence>
<dbReference type="PANTHER" id="PTHR34216:SF3">
    <property type="entry name" value="POLY-BETA-1,6-N-ACETYL-D-GLUCOSAMINE N-DEACETYLASE"/>
    <property type="match status" value="1"/>
</dbReference>
<comment type="caution">
    <text evidence="4">The sequence shown here is derived from an EMBL/GenBank/DDBJ whole genome shotgun (WGS) entry which is preliminary data.</text>
</comment>
<evidence type="ECO:0000256" key="2">
    <source>
        <dbReference type="ARBA" id="ARBA00022729"/>
    </source>
</evidence>
<dbReference type="Pfam" id="PF01522">
    <property type="entry name" value="Polysacc_deac_1"/>
    <property type="match status" value="1"/>
</dbReference>
<dbReference type="Proteomes" id="UP001248709">
    <property type="component" value="Unassembled WGS sequence"/>
</dbReference>
<dbReference type="InterPro" id="IPR002509">
    <property type="entry name" value="NODB_dom"/>
</dbReference>
<accession>A0ABU3H5A3</accession>
<evidence type="ECO:0000313" key="4">
    <source>
        <dbReference type="EMBL" id="MDT3425974.1"/>
    </source>
</evidence>
<reference evidence="4 5" key="1">
    <citation type="submission" date="2023-07" db="EMBL/GenBank/DDBJ databases">
        <title>Genomic Encyclopedia of Type Strains, Phase IV (KMG-IV): sequencing the most valuable type-strain genomes for metagenomic binning, comparative biology and taxonomic classification.</title>
        <authorList>
            <person name="Goeker M."/>
        </authorList>
    </citation>
    <scope>NUCLEOTIDE SEQUENCE [LARGE SCALE GENOMIC DNA]</scope>
    <source>
        <strain evidence="4 5">T98</strain>
    </source>
</reference>
<dbReference type="GO" id="GO:0016787">
    <property type="term" value="F:hydrolase activity"/>
    <property type="evidence" value="ECO:0007669"/>
    <property type="project" value="UniProtKB-KW"/>
</dbReference>